<dbReference type="EMBL" id="KN817569">
    <property type="protein sequence ID" value="KJA20282.1"/>
    <property type="molecule type" value="Genomic_DNA"/>
</dbReference>
<proteinExistence type="predicted"/>
<evidence type="ECO:0000313" key="5">
    <source>
        <dbReference type="Proteomes" id="UP000054270"/>
    </source>
</evidence>
<accession>A0A0D2L0V7</accession>
<sequence>MRFSSLLCCSSNHIKNTHSDDEPAPTRNASPKVHPTPASNPKLSLHLDHASASAPKSTKKPAKNEPYSVQRAQALFSTYADSDDASVIGPEGFEKLCADAGIPMDGSCPLILAWLMQAKEMGKISKEEWTHVIIEGKPPIKPTAKKDQEYDRTVYFSYVSNPQSALQKLYHFSYALAKPEQSKNIDMDTSAALVHIGLPTRIFGR</sequence>
<dbReference type="Proteomes" id="UP000054270">
    <property type="component" value="Unassembled WGS sequence"/>
</dbReference>
<feature type="domain" description="DCUN1" evidence="3">
    <location>
        <begin position="67"/>
        <end position="205"/>
    </location>
</feature>
<dbReference type="Gene3D" id="1.10.238.10">
    <property type="entry name" value="EF-hand"/>
    <property type="match status" value="1"/>
</dbReference>
<evidence type="ECO:0000259" key="3">
    <source>
        <dbReference type="PROSITE" id="PS51229"/>
    </source>
</evidence>
<organism evidence="4 5">
    <name type="scientific">Hypholoma sublateritium (strain FD-334 SS-4)</name>
    <dbReference type="NCBI Taxonomy" id="945553"/>
    <lineage>
        <taxon>Eukaryota</taxon>
        <taxon>Fungi</taxon>
        <taxon>Dikarya</taxon>
        <taxon>Basidiomycota</taxon>
        <taxon>Agaricomycotina</taxon>
        <taxon>Agaricomycetes</taxon>
        <taxon>Agaricomycetidae</taxon>
        <taxon>Agaricales</taxon>
        <taxon>Agaricineae</taxon>
        <taxon>Strophariaceae</taxon>
        <taxon>Hypholoma</taxon>
    </lineage>
</organism>
<dbReference type="STRING" id="945553.A0A0D2L0V7"/>
<keyword evidence="5" id="KW-1185">Reference proteome</keyword>
<dbReference type="GO" id="GO:0045116">
    <property type="term" value="P:protein neddylation"/>
    <property type="evidence" value="ECO:0007669"/>
    <property type="project" value="TreeGrafter"/>
</dbReference>
<protein>
    <recommendedName>
        <fullName evidence="1">Defective in cullin neddylation protein</fullName>
    </recommendedName>
</protein>
<reference evidence="5" key="1">
    <citation type="submission" date="2014-04" db="EMBL/GenBank/DDBJ databases">
        <title>Evolutionary Origins and Diversification of the Mycorrhizal Mutualists.</title>
        <authorList>
            <consortium name="DOE Joint Genome Institute"/>
            <consortium name="Mycorrhizal Genomics Consortium"/>
            <person name="Kohler A."/>
            <person name="Kuo A."/>
            <person name="Nagy L.G."/>
            <person name="Floudas D."/>
            <person name="Copeland A."/>
            <person name="Barry K.W."/>
            <person name="Cichocki N."/>
            <person name="Veneault-Fourrey C."/>
            <person name="LaButti K."/>
            <person name="Lindquist E.A."/>
            <person name="Lipzen A."/>
            <person name="Lundell T."/>
            <person name="Morin E."/>
            <person name="Murat C."/>
            <person name="Riley R."/>
            <person name="Ohm R."/>
            <person name="Sun H."/>
            <person name="Tunlid A."/>
            <person name="Henrissat B."/>
            <person name="Grigoriev I.V."/>
            <person name="Hibbett D.S."/>
            <person name="Martin F."/>
        </authorList>
    </citation>
    <scope>NUCLEOTIDE SEQUENCE [LARGE SCALE GENOMIC DNA]</scope>
    <source>
        <strain evidence="5">FD-334 SS-4</strain>
    </source>
</reference>
<dbReference type="PANTHER" id="PTHR12281">
    <property type="entry name" value="RP42 RELATED"/>
    <property type="match status" value="1"/>
</dbReference>
<dbReference type="PANTHER" id="PTHR12281:SF12">
    <property type="entry name" value="DEFECTIVE IN CULLIN NEDDYLATION PROTEIN"/>
    <property type="match status" value="1"/>
</dbReference>
<evidence type="ECO:0000313" key="4">
    <source>
        <dbReference type="EMBL" id="KJA20282.1"/>
    </source>
</evidence>
<dbReference type="GO" id="GO:0031624">
    <property type="term" value="F:ubiquitin conjugating enzyme binding"/>
    <property type="evidence" value="ECO:0007669"/>
    <property type="project" value="TreeGrafter"/>
</dbReference>
<dbReference type="GO" id="GO:0032182">
    <property type="term" value="F:ubiquitin-like protein binding"/>
    <property type="evidence" value="ECO:0007669"/>
    <property type="project" value="TreeGrafter"/>
</dbReference>
<dbReference type="AlphaFoldDB" id="A0A0D2L0V7"/>
<dbReference type="GO" id="GO:0097602">
    <property type="term" value="F:cullin family protein binding"/>
    <property type="evidence" value="ECO:0007669"/>
    <property type="project" value="TreeGrafter"/>
</dbReference>
<name>A0A0D2L0V7_HYPSF</name>
<comment type="function">
    <text evidence="1">Neddylation of cullins play an essential role in the regulation of SCF-type complexes activity.</text>
</comment>
<dbReference type="GO" id="GO:0000151">
    <property type="term" value="C:ubiquitin ligase complex"/>
    <property type="evidence" value="ECO:0007669"/>
    <property type="project" value="TreeGrafter"/>
</dbReference>
<feature type="region of interest" description="Disordered" evidence="2">
    <location>
        <begin position="14"/>
        <end position="44"/>
    </location>
</feature>
<dbReference type="InterPro" id="IPR005176">
    <property type="entry name" value="PONY_dom"/>
</dbReference>
<evidence type="ECO:0000256" key="2">
    <source>
        <dbReference type="SAM" id="MobiDB-lite"/>
    </source>
</evidence>
<dbReference type="InterPro" id="IPR014764">
    <property type="entry name" value="DCN-prot"/>
</dbReference>
<evidence type="ECO:0000256" key="1">
    <source>
        <dbReference type="RuleBase" id="RU410713"/>
    </source>
</evidence>
<dbReference type="OrthoDB" id="27198at2759"/>
<gene>
    <name evidence="4" type="ORF">HYPSUDRAFT_826997</name>
</gene>
<dbReference type="PROSITE" id="PS51229">
    <property type="entry name" value="DCUN1"/>
    <property type="match status" value="1"/>
</dbReference>